<reference evidence="1" key="1">
    <citation type="submission" date="2019-08" db="EMBL/GenBank/DDBJ databases">
        <authorList>
            <person name="Kucharzyk K."/>
            <person name="Murdoch R.W."/>
            <person name="Higgins S."/>
            <person name="Loffler F."/>
        </authorList>
    </citation>
    <scope>NUCLEOTIDE SEQUENCE</scope>
</reference>
<name>A0A645DFL6_9ZZZZ</name>
<evidence type="ECO:0000313" key="1">
    <source>
        <dbReference type="EMBL" id="MPM87623.1"/>
    </source>
</evidence>
<organism evidence="1">
    <name type="scientific">bioreactor metagenome</name>
    <dbReference type="NCBI Taxonomy" id="1076179"/>
    <lineage>
        <taxon>unclassified sequences</taxon>
        <taxon>metagenomes</taxon>
        <taxon>ecological metagenomes</taxon>
    </lineage>
</organism>
<dbReference type="EMBL" id="VSSQ01035416">
    <property type="protein sequence ID" value="MPM87623.1"/>
    <property type="molecule type" value="Genomic_DNA"/>
</dbReference>
<accession>A0A645DFL6</accession>
<dbReference type="PROSITE" id="PS51257">
    <property type="entry name" value="PROKAR_LIPOPROTEIN"/>
    <property type="match status" value="1"/>
</dbReference>
<sequence>MRLYSSLKFIAVAIVLLLTASCIELEEHIVIYPDKSGDYSLSLDMGALTKSGMDAFKPSEAILNFPQTVENAIKDVSGITNIKADSDTKNGKYSVSFHFKNHKVFKRALMQLAGLKYGFVIPKYMKVGKHRFKKKDIGPLIKKQIEKQEDNPITQDFMGVEVSSLINVKTVIETPGNVKNVKKNARAVKTSDPEIVEIKSTLKDILNGASTGVVVTY</sequence>
<proteinExistence type="predicted"/>
<protein>
    <recommendedName>
        <fullName evidence="2">Lipoprotein</fullName>
    </recommendedName>
</protein>
<dbReference type="AlphaFoldDB" id="A0A645DFL6"/>
<gene>
    <name evidence="1" type="ORF">SDC9_134723</name>
</gene>
<comment type="caution">
    <text evidence="1">The sequence shown here is derived from an EMBL/GenBank/DDBJ whole genome shotgun (WGS) entry which is preliminary data.</text>
</comment>
<evidence type="ECO:0008006" key="2">
    <source>
        <dbReference type="Google" id="ProtNLM"/>
    </source>
</evidence>